<gene>
    <name evidence="2" type="ORF">LPTSP2_10260</name>
</gene>
<evidence type="ECO:0000256" key="1">
    <source>
        <dbReference type="SAM" id="SignalP"/>
    </source>
</evidence>
<reference evidence="3" key="1">
    <citation type="journal article" date="2019" name="Microbiol. Immunol.">
        <title>Molecular and phenotypic characterization of Leptospira johnsonii sp. nov., Leptospira ellinghausenii sp. nov. and Leptospira ryugenii sp. nov. isolated from soil and water in Japan.</title>
        <authorList>
            <person name="Masuzawa T."/>
            <person name="Saito M."/>
            <person name="Nakao R."/>
            <person name="Nikaido Y."/>
            <person name="Matsumoto M."/>
            <person name="Ogawa M."/>
            <person name="Yokoyama M."/>
            <person name="Hidaka Y."/>
            <person name="Tomita J."/>
            <person name="Sakakibara K."/>
            <person name="Suzuki K."/>
            <person name="Yasuda S."/>
            <person name="Sato H."/>
            <person name="Yamaguchi M."/>
            <person name="Yoshida S.I."/>
            <person name="Koizumi N."/>
            <person name="Kawamura Y."/>
        </authorList>
    </citation>
    <scope>NUCLEOTIDE SEQUENCE [LARGE SCALE GENOMIC DNA]</scope>
    <source>
        <strain evidence="3">E18</strain>
    </source>
</reference>
<feature type="chain" id="PRO_5015118904" description="Lipoprotein" evidence="1">
    <location>
        <begin position="23"/>
        <end position="95"/>
    </location>
</feature>
<name>A0A2P2DAX4_9LEPT</name>
<protein>
    <recommendedName>
        <fullName evidence="4">Lipoprotein</fullName>
    </recommendedName>
</protein>
<sequence>MRTLVTFSFALMVLFSSTAIFAEDCFLCGNGSTNGCQQCRGKDRKACEDKGCKISGTASCSTAANVKVCKSDRVYTDLTFGGNKKQVNQTQAKIN</sequence>
<organism evidence="2 3">
    <name type="scientific">Leptospira ellinghausenii</name>
    <dbReference type="NCBI Taxonomy" id="1917822"/>
    <lineage>
        <taxon>Bacteria</taxon>
        <taxon>Pseudomonadati</taxon>
        <taxon>Spirochaetota</taxon>
        <taxon>Spirochaetia</taxon>
        <taxon>Leptospirales</taxon>
        <taxon>Leptospiraceae</taxon>
        <taxon>Leptospira</taxon>
    </lineage>
</organism>
<feature type="signal peptide" evidence="1">
    <location>
        <begin position="1"/>
        <end position="22"/>
    </location>
</feature>
<evidence type="ECO:0008006" key="4">
    <source>
        <dbReference type="Google" id="ProtNLM"/>
    </source>
</evidence>
<dbReference type="OrthoDB" id="344824at2"/>
<comment type="caution">
    <text evidence="2">The sequence shown here is derived from an EMBL/GenBank/DDBJ whole genome shotgun (WGS) entry which is preliminary data.</text>
</comment>
<proteinExistence type="predicted"/>
<dbReference type="AlphaFoldDB" id="A0A2P2DAX4"/>
<dbReference type="Proteomes" id="UP000245206">
    <property type="component" value="Unassembled WGS sequence"/>
</dbReference>
<evidence type="ECO:0000313" key="2">
    <source>
        <dbReference type="EMBL" id="GBF41745.1"/>
    </source>
</evidence>
<dbReference type="EMBL" id="BFAZ01000005">
    <property type="protein sequence ID" value="GBF41745.1"/>
    <property type="molecule type" value="Genomic_DNA"/>
</dbReference>
<keyword evidence="1" id="KW-0732">Signal</keyword>
<evidence type="ECO:0000313" key="3">
    <source>
        <dbReference type="Proteomes" id="UP000245206"/>
    </source>
</evidence>
<keyword evidence="3" id="KW-1185">Reference proteome</keyword>
<accession>A0A2P2DAX4</accession>
<dbReference type="RefSeq" id="WP_108958900.1">
    <property type="nucleotide sequence ID" value="NZ_BFAZ01000005.1"/>
</dbReference>